<accession>A0A4C1SP06</accession>
<dbReference type="InterPro" id="IPR029057">
    <property type="entry name" value="PRTase-like"/>
</dbReference>
<feature type="domain" description="Phosphoribosyltransferase" evidence="1">
    <location>
        <begin position="1"/>
        <end position="51"/>
    </location>
</feature>
<keyword evidence="3" id="KW-1185">Reference proteome</keyword>
<evidence type="ECO:0000313" key="3">
    <source>
        <dbReference type="Proteomes" id="UP000299102"/>
    </source>
</evidence>
<keyword evidence="2" id="KW-0418">Kinase</keyword>
<dbReference type="Pfam" id="PF14681">
    <property type="entry name" value="UPRTase"/>
    <property type="match status" value="1"/>
</dbReference>
<evidence type="ECO:0000313" key="2">
    <source>
        <dbReference type="EMBL" id="GBP03842.1"/>
    </source>
</evidence>
<gene>
    <name evidence="2" type="primary">UCKL1</name>
    <name evidence="2" type="ORF">EVAR_72080_1</name>
</gene>
<protein>
    <submittedName>
        <fullName evidence="2">Uridine-cytidine kinase-like 1</fullName>
    </submittedName>
</protein>
<evidence type="ECO:0000259" key="1">
    <source>
        <dbReference type="Pfam" id="PF14681"/>
    </source>
</evidence>
<sequence>MDATVATGAAAMMAIRVLLDHDVKEENIILASLLMAEIGVHSIAYAFPKVLETLVIVTLEQSPRKSSIEF</sequence>
<proteinExistence type="predicted"/>
<dbReference type="EMBL" id="BGZK01010731">
    <property type="protein sequence ID" value="GBP03842.1"/>
    <property type="molecule type" value="Genomic_DNA"/>
</dbReference>
<keyword evidence="2" id="KW-0808">Transferase</keyword>
<reference evidence="2 3" key="1">
    <citation type="journal article" date="2019" name="Commun. Biol.">
        <title>The bagworm genome reveals a unique fibroin gene that provides high tensile strength.</title>
        <authorList>
            <person name="Kono N."/>
            <person name="Nakamura H."/>
            <person name="Ohtoshi R."/>
            <person name="Tomita M."/>
            <person name="Numata K."/>
            <person name="Arakawa K."/>
        </authorList>
    </citation>
    <scope>NUCLEOTIDE SEQUENCE [LARGE SCALE GENOMIC DNA]</scope>
</reference>
<dbReference type="GO" id="GO:0016301">
    <property type="term" value="F:kinase activity"/>
    <property type="evidence" value="ECO:0007669"/>
    <property type="project" value="UniProtKB-KW"/>
</dbReference>
<dbReference type="SUPFAM" id="SSF53271">
    <property type="entry name" value="PRTase-like"/>
    <property type="match status" value="1"/>
</dbReference>
<dbReference type="Proteomes" id="UP000299102">
    <property type="component" value="Unassembled WGS sequence"/>
</dbReference>
<name>A0A4C1SP06_EUMVA</name>
<dbReference type="InterPro" id="IPR000836">
    <property type="entry name" value="PRTase_dom"/>
</dbReference>
<dbReference type="STRING" id="151549.A0A4C1SP06"/>
<comment type="caution">
    <text evidence="2">The sequence shown here is derived from an EMBL/GenBank/DDBJ whole genome shotgun (WGS) entry which is preliminary data.</text>
</comment>
<dbReference type="OrthoDB" id="10257085at2759"/>
<dbReference type="Gene3D" id="3.40.50.2020">
    <property type="match status" value="1"/>
</dbReference>
<organism evidence="2 3">
    <name type="scientific">Eumeta variegata</name>
    <name type="common">Bagworm moth</name>
    <name type="synonym">Eumeta japonica</name>
    <dbReference type="NCBI Taxonomy" id="151549"/>
    <lineage>
        <taxon>Eukaryota</taxon>
        <taxon>Metazoa</taxon>
        <taxon>Ecdysozoa</taxon>
        <taxon>Arthropoda</taxon>
        <taxon>Hexapoda</taxon>
        <taxon>Insecta</taxon>
        <taxon>Pterygota</taxon>
        <taxon>Neoptera</taxon>
        <taxon>Endopterygota</taxon>
        <taxon>Lepidoptera</taxon>
        <taxon>Glossata</taxon>
        <taxon>Ditrysia</taxon>
        <taxon>Tineoidea</taxon>
        <taxon>Psychidae</taxon>
        <taxon>Oiketicinae</taxon>
        <taxon>Eumeta</taxon>
    </lineage>
</organism>
<dbReference type="AlphaFoldDB" id="A0A4C1SP06"/>